<dbReference type="InterPro" id="IPR002110">
    <property type="entry name" value="Ankyrin_rpt"/>
</dbReference>
<feature type="domain" description="PGG" evidence="2">
    <location>
        <begin position="446"/>
        <end position="565"/>
    </location>
</feature>
<dbReference type="PANTHER" id="PTHR24177">
    <property type="entry name" value="CASKIN"/>
    <property type="match status" value="1"/>
</dbReference>
<comment type="caution">
    <text evidence="3">The sequence shown here is derived from an EMBL/GenBank/DDBJ whole genome shotgun (WGS) entry which is preliminary data.</text>
</comment>
<dbReference type="InterPro" id="IPR026961">
    <property type="entry name" value="PGG_dom"/>
</dbReference>
<gene>
    <name evidence="3" type="ORF">Cgig2_013973</name>
</gene>
<proteinExistence type="predicted"/>
<dbReference type="PANTHER" id="PTHR24177:SF435">
    <property type="entry name" value="ANKYRIN REPEAT-CONTAINING PROTEIN NPR4-LIKE"/>
    <property type="match status" value="1"/>
</dbReference>
<dbReference type="SUPFAM" id="SSF48403">
    <property type="entry name" value="Ankyrin repeat"/>
    <property type="match status" value="1"/>
</dbReference>
<dbReference type="OrthoDB" id="1925304at2759"/>
<dbReference type="Pfam" id="PF12796">
    <property type="entry name" value="Ank_2"/>
    <property type="match status" value="1"/>
</dbReference>
<dbReference type="Proteomes" id="UP001153076">
    <property type="component" value="Unassembled WGS sequence"/>
</dbReference>
<feature type="transmembrane region" description="Helical" evidence="1">
    <location>
        <begin position="540"/>
        <end position="566"/>
    </location>
</feature>
<dbReference type="InterPro" id="IPR036770">
    <property type="entry name" value="Ankyrin_rpt-contain_sf"/>
</dbReference>
<keyword evidence="1" id="KW-0812">Transmembrane</keyword>
<sequence>MGGKFSSRWNLSCRTSNKGIFNSTSTTTKLDSQGSKARSISIAVSRRTRWRVDSKLKDLGSYLPLYKAALGGKWKEARKFIDEDPEALTAKITIASETALHIAVGTGKDIAFVEKLITRMSPEELALTDQNGETAMSVAAIVGNKRAAELLFNKNPDLPNILSKAGMPIHRAAQYGQRDMISYLLEVTRKDIEPSPFSGEWGAKLLISVIVAELYDIALKLIDKYPDLATIEVNGGSPLSMLAEKPNAFPSGCPIELWPHILNPFVYWKCIRDRELMHHQALELVKRLCMEIMELDDAKAFSMLQHPLHLAAKLGIHEIIEEIVEAFPPSIWSSDEENRNLFQLAVIYRRENVFNLIYQMSEYRHLVTRYIDSSGNNILHLAGRLPPSDRLSLVSGAALQMQRELQWFKEVEKFAQPAHKAMKNHDGKTPAIVFSEEHQSLVKEGEKWMKDTATSCTVVAALIATVVFAAAITVPGGNDQNTGIPLFIKSNQHEARAFAIFGVSDAVSLFSSVASILMFLSILTSRYSEADFLFALPKRLIIGLSMLFISITSMMVTFSAALYLVFGQRHTWRLIPVGALATLPVSLFVFLQFPLLVEITRATYGPGIFGRQANRMLH</sequence>
<keyword evidence="1" id="KW-1133">Transmembrane helix</keyword>
<organism evidence="3 4">
    <name type="scientific">Carnegiea gigantea</name>
    <dbReference type="NCBI Taxonomy" id="171969"/>
    <lineage>
        <taxon>Eukaryota</taxon>
        <taxon>Viridiplantae</taxon>
        <taxon>Streptophyta</taxon>
        <taxon>Embryophyta</taxon>
        <taxon>Tracheophyta</taxon>
        <taxon>Spermatophyta</taxon>
        <taxon>Magnoliopsida</taxon>
        <taxon>eudicotyledons</taxon>
        <taxon>Gunneridae</taxon>
        <taxon>Pentapetalae</taxon>
        <taxon>Caryophyllales</taxon>
        <taxon>Cactineae</taxon>
        <taxon>Cactaceae</taxon>
        <taxon>Cactoideae</taxon>
        <taxon>Echinocereeae</taxon>
        <taxon>Carnegiea</taxon>
    </lineage>
</organism>
<evidence type="ECO:0000313" key="3">
    <source>
        <dbReference type="EMBL" id="KAJ8451201.1"/>
    </source>
</evidence>
<reference evidence="3" key="1">
    <citation type="submission" date="2022-04" db="EMBL/GenBank/DDBJ databases">
        <title>Carnegiea gigantea Genome sequencing and assembly v2.</title>
        <authorList>
            <person name="Copetti D."/>
            <person name="Sanderson M.J."/>
            <person name="Burquez A."/>
            <person name="Wojciechowski M.F."/>
        </authorList>
    </citation>
    <scope>NUCLEOTIDE SEQUENCE</scope>
    <source>
        <strain evidence="3">SGP5-SGP5p</strain>
        <tissue evidence="3">Aerial part</tissue>
    </source>
</reference>
<feature type="transmembrane region" description="Helical" evidence="1">
    <location>
        <begin position="456"/>
        <end position="477"/>
    </location>
</feature>
<keyword evidence="4" id="KW-1185">Reference proteome</keyword>
<feature type="transmembrane region" description="Helical" evidence="1">
    <location>
        <begin position="497"/>
        <end position="520"/>
    </location>
</feature>
<feature type="transmembrane region" description="Helical" evidence="1">
    <location>
        <begin position="572"/>
        <end position="591"/>
    </location>
</feature>
<evidence type="ECO:0000256" key="1">
    <source>
        <dbReference type="SAM" id="Phobius"/>
    </source>
</evidence>
<accession>A0A9Q1QRQ8</accession>
<dbReference type="GO" id="GO:0016020">
    <property type="term" value="C:membrane"/>
    <property type="evidence" value="ECO:0007669"/>
    <property type="project" value="TreeGrafter"/>
</dbReference>
<keyword evidence="1" id="KW-0472">Membrane</keyword>
<name>A0A9Q1QRQ8_9CARY</name>
<dbReference type="EMBL" id="JAKOGI010000010">
    <property type="protein sequence ID" value="KAJ8451201.1"/>
    <property type="molecule type" value="Genomic_DNA"/>
</dbReference>
<dbReference type="AlphaFoldDB" id="A0A9Q1QRQ8"/>
<dbReference type="Gene3D" id="1.25.40.20">
    <property type="entry name" value="Ankyrin repeat-containing domain"/>
    <property type="match status" value="2"/>
</dbReference>
<dbReference type="SMART" id="SM00248">
    <property type="entry name" value="ANK"/>
    <property type="match status" value="4"/>
</dbReference>
<evidence type="ECO:0000313" key="4">
    <source>
        <dbReference type="Proteomes" id="UP001153076"/>
    </source>
</evidence>
<protein>
    <recommendedName>
        <fullName evidence="2">PGG domain-containing protein</fullName>
    </recommendedName>
</protein>
<evidence type="ECO:0000259" key="2">
    <source>
        <dbReference type="Pfam" id="PF13962"/>
    </source>
</evidence>
<dbReference type="Pfam" id="PF13962">
    <property type="entry name" value="PGG"/>
    <property type="match status" value="1"/>
</dbReference>